<dbReference type="PROSITE" id="PS50931">
    <property type="entry name" value="HTH_LYSR"/>
    <property type="match status" value="1"/>
</dbReference>
<dbReference type="InterPro" id="IPR036390">
    <property type="entry name" value="WH_DNA-bd_sf"/>
</dbReference>
<dbReference type="InterPro" id="IPR036388">
    <property type="entry name" value="WH-like_DNA-bd_sf"/>
</dbReference>
<evidence type="ECO:0000313" key="7">
    <source>
        <dbReference type="Proteomes" id="UP000627446"/>
    </source>
</evidence>
<reference evidence="6" key="1">
    <citation type="submission" date="2020-08" db="EMBL/GenBank/DDBJ databases">
        <title>Novel species isolated from subtropical streams in China.</title>
        <authorList>
            <person name="Lu H."/>
        </authorList>
    </citation>
    <scope>NUCLEOTIDE SEQUENCE</scope>
    <source>
        <strain evidence="6">LX22W</strain>
    </source>
</reference>
<accession>A0A923HL89</accession>
<keyword evidence="3" id="KW-0238">DNA-binding</keyword>
<dbReference type="EMBL" id="JACOFZ010000001">
    <property type="protein sequence ID" value="MBC3879861.1"/>
    <property type="molecule type" value="Genomic_DNA"/>
</dbReference>
<comment type="caution">
    <text evidence="6">The sequence shown here is derived from an EMBL/GenBank/DDBJ whole genome shotgun (WGS) entry which is preliminary data.</text>
</comment>
<protein>
    <submittedName>
        <fullName evidence="6">LysR family transcriptional regulator</fullName>
    </submittedName>
</protein>
<keyword evidence="4" id="KW-0804">Transcription</keyword>
<evidence type="ECO:0000313" key="6">
    <source>
        <dbReference type="EMBL" id="MBC3879861.1"/>
    </source>
</evidence>
<evidence type="ECO:0000259" key="5">
    <source>
        <dbReference type="PROSITE" id="PS50931"/>
    </source>
</evidence>
<dbReference type="RefSeq" id="WP_186915575.1">
    <property type="nucleotide sequence ID" value="NZ_JACOFZ010000001.1"/>
</dbReference>
<dbReference type="SUPFAM" id="SSF53850">
    <property type="entry name" value="Periplasmic binding protein-like II"/>
    <property type="match status" value="1"/>
</dbReference>
<feature type="domain" description="HTH lysR-type" evidence="5">
    <location>
        <begin position="3"/>
        <end position="60"/>
    </location>
</feature>
<keyword evidence="2" id="KW-0805">Transcription regulation</keyword>
<dbReference type="Gene3D" id="3.40.190.290">
    <property type="match status" value="1"/>
</dbReference>
<dbReference type="PANTHER" id="PTHR30126:SF5">
    <property type="entry name" value="HTH-TYPE TRANSCRIPTIONAL ACTIVATOR CMPR"/>
    <property type="match status" value="1"/>
</dbReference>
<dbReference type="InterPro" id="IPR005119">
    <property type="entry name" value="LysR_subst-bd"/>
</dbReference>
<dbReference type="SUPFAM" id="SSF46785">
    <property type="entry name" value="Winged helix' DNA-binding domain"/>
    <property type="match status" value="1"/>
</dbReference>
<dbReference type="Gene3D" id="1.10.10.10">
    <property type="entry name" value="Winged helix-like DNA-binding domain superfamily/Winged helix DNA-binding domain"/>
    <property type="match status" value="1"/>
</dbReference>
<dbReference type="Proteomes" id="UP000627446">
    <property type="component" value="Unassembled WGS sequence"/>
</dbReference>
<dbReference type="InterPro" id="IPR000847">
    <property type="entry name" value="LysR_HTH_N"/>
</dbReference>
<dbReference type="Pfam" id="PF03466">
    <property type="entry name" value="LysR_substrate"/>
    <property type="match status" value="1"/>
</dbReference>
<proteinExistence type="inferred from homology"/>
<evidence type="ECO:0000256" key="4">
    <source>
        <dbReference type="ARBA" id="ARBA00023163"/>
    </source>
</evidence>
<evidence type="ECO:0000256" key="3">
    <source>
        <dbReference type="ARBA" id="ARBA00023125"/>
    </source>
</evidence>
<dbReference type="GO" id="GO:0003700">
    <property type="term" value="F:DNA-binding transcription factor activity"/>
    <property type="evidence" value="ECO:0007669"/>
    <property type="project" value="InterPro"/>
</dbReference>
<keyword evidence="7" id="KW-1185">Reference proteome</keyword>
<dbReference type="Pfam" id="PF00126">
    <property type="entry name" value="HTH_1"/>
    <property type="match status" value="1"/>
</dbReference>
<name>A0A923HL89_9BURK</name>
<sequence length="296" mass="32899">MHFTVRQMNVLLAVAEHGNLTAAAKACHVTQPTVSMQLKSMAEQVGLPLYEVIGKQVFLTSAGEAVAKSARVMRDELQFLEQSINAMKGHTQGSLRVALVSTAKYFVPRMLGSFFKKYPEIDISFEVLNRDGVVSRLKENADDLYIMSMPPVDLELECFAFMENPLSVIAPRKHRLAQRKSITLTDLKDEQFILRESGSGTRLACNAYFATKHFEPKVRLELGSNEAIKQAVAGGLGISVLSEHALVGRGVKEGLVVLPIREFPIHSNWWIIFPKGKRLSPIAQVFLQHLKKNVSA</sequence>
<dbReference type="AlphaFoldDB" id="A0A923HL89"/>
<dbReference type="PANTHER" id="PTHR30126">
    <property type="entry name" value="HTH-TYPE TRANSCRIPTIONAL REGULATOR"/>
    <property type="match status" value="1"/>
</dbReference>
<organism evidence="6 7">
    <name type="scientific">Undibacterium nitidum</name>
    <dbReference type="NCBI Taxonomy" id="2762298"/>
    <lineage>
        <taxon>Bacteria</taxon>
        <taxon>Pseudomonadati</taxon>
        <taxon>Pseudomonadota</taxon>
        <taxon>Betaproteobacteria</taxon>
        <taxon>Burkholderiales</taxon>
        <taxon>Oxalobacteraceae</taxon>
        <taxon>Undibacterium</taxon>
    </lineage>
</organism>
<comment type="similarity">
    <text evidence="1">Belongs to the LysR transcriptional regulatory family.</text>
</comment>
<dbReference type="GO" id="GO:0000976">
    <property type="term" value="F:transcription cis-regulatory region binding"/>
    <property type="evidence" value="ECO:0007669"/>
    <property type="project" value="TreeGrafter"/>
</dbReference>
<dbReference type="CDD" id="cd08419">
    <property type="entry name" value="PBP2_CbbR_RubisCO_like"/>
    <property type="match status" value="1"/>
</dbReference>
<evidence type="ECO:0000256" key="2">
    <source>
        <dbReference type="ARBA" id="ARBA00023015"/>
    </source>
</evidence>
<gene>
    <name evidence="6" type="ORF">H8K36_00595</name>
</gene>
<evidence type="ECO:0000256" key="1">
    <source>
        <dbReference type="ARBA" id="ARBA00009437"/>
    </source>
</evidence>